<dbReference type="PRINTS" id="PR00484">
    <property type="entry name" value="PBPGOBP"/>
</dbReference>
<comment type="caution">
    <text evidence="4">The sequence shown here is derived from an EMBL/GenBank/DDBJ whole genome shotgun (WGS) entry which is preliminary data.</text>
</comment>
<evidence type="ECO:0000313" key="4">
    <source>
        <dbReference type="EMBL" id="KAL0820789.1"/>
    </source>
</evidence>
<dbReference type="Gene3D" id="1.10.238.20">
    <property type="entry name" value="Pheromone/general odorant binding protein domain"/>
    <property type="match status" value="1"/>
</dbReference>
<evidence type="ECO:0000256" key="1">
    <source>
        <dbReference type="ARBA" id="ARBA00008098"/>
    </source>
</evidence>
<dbReference type="Pfam" id="PF01395">
    <property type="entry name" value="PBP_GOBP"/>
    <property type="match status" value="1"/>
</dbReference>
<evidence type="ECO:0000256" key="2">
    <source>
        <dbReference type="ARBA" id="ARBA00022448"/>
    </source>
</evidence>
<keyword evidence="3" id="KW-0732">Signal</keyword>
<dbReference type="AlphaFoldDB" id="A0ABD0SLS8"/>
<keyword evidence="2" id="KW-0813">Transport</keyword>
<dbReference type="Proteomes" id="UP001549921">
    <property type="component" value="Unassembled WGS sequence"/>
</dbReference>
<dbReference type="CDD" id="cd23992">
    <property type="entry name" value="PBP_GOBP"/>
    <property type="match status" value="1"/>
</dbReference>
<dbReference type="EMBL" id="JBEDNZ010000019">
    <property type="protein sequence ID" value="KAL0820789.1"/>
    <property type="molecule type" value="Genomic_DNA"/>
</dbReference>
<evidence type="ECO:0000313" key="5">
    <source>
        <dbReference type="Proteomes" id="UP001549921"/>
    </source>
</evidence>
<proteinExistence type="inferred from homology"/>
<dbReference type="SUPFAM" id="SSF47565">
    <property type="entry name" value="Insect pheromone/odorant-binding proteins"/>
    <property type="match status" value="1"/>
</dbReference>
<dbReference type="SMART" id="SM00708">
    <property type="entry name" value="PhBP"/>
    <property type="match status" value="1"/>
</dbReference>
<organism evidence="4 5">
    <name type="scientific">Loxostege sticticalis</name>
    <name type="common">Beet webworm moth</name>
    <dbReference type="NCBI Taxonomy" id="481309"/>
    <lineage>
        <taxon>Eukaryota</taxon>
        <taxon>Metazoa</taxon>
        <taxon>Ecdysozoa</taxon>
        <taxon>Arthropoda</taxon>
        <taxon>Hexapoda</taxon>
        <taxon>Insecta</taxon>
        <taxon>Pterygota</taxon>
        <taxon>Neoptera</taxon>
        <taxon>Endopterygota</taxon>
        <taxon>Lepidoptera</taxon>
        <taxon>Glossata</taxon>
        <taxon>Ditrysia</taxon>
        <taxon>Pyraloidea</taxon>
        <taxon>Crambidae</taxon>
        <taxon>Pyraustinae</taxon>
        <taxon>Loxostege</taxon>
    </lineage>
</organism>
<feature type="chain" id="PRO_5044765925" evidence="3">
    <location>
        <begin position="19"/>
        <end position="160"/>
    </location>
</feature>
<gene>
    <name evidence="4" type="ORF">ABMA28_006606</name>
</gene>
<accession>A0ABD0SLS8</accession>
<dbReference type="InterPro" id="IPR006072">
    <property type="entry name" value="Odorant/phero-bd_Lep"/>
</dbReference>
<protein>
    <submittedName>
        <fullName evidence="4">Uncharacterized protein</fullName>
    </submittedName>
</protein>
<evidence type="ECO:0000256" key="3">
    <source>
        <dbReference type="SAM" id="SignalP"/>
    </source>
</evidence>
<dbReference type="InterPro" id="IPR006170">
    <property type="entry name" value="PBP/GOBP"/>
</dbReference>
<comment type="similarity">
    <text evidence="1">Belongs to the PBP/GOBP family.</text>
</comment>
<dbReference type="InterPro" id="IPR036728">
    <property type="entry name" value="PBP_GOBP_sf"/>
</dbReference>
<name>A0ABD0SLS8_LOXSC</name>
<feature type="signal peptide" evidence="3">
    <location>
        <begin position="1"/>
        <end position="18"/>
    </location>
</feature>
<reference evidence="4 5" key="1">
    <citation type="submission" date="2024-06" db="EMBL/GenBank/DDBJ databases">
        <title>A chromosome-level genome assembly of beet webworm, Loxostege sticticalis.</title>
        <authorList>
            <person name="Zhang Y."/>
        </authorList>
    </citation>
    <scope>NUCLEOTIDE SEQUENCE [LARGE SCALE GENOMIC DNA]</scope>
    <source>
        <strain evidence="4">AQ028</strain>
        <tissue evidence="4">Male pupae</tissue>
    </source>
</reference>
<sequence length="160" mass="18246">MLVLLYLMMMLWSIRVHGANNSVVLKTMSLNYGKQVYPCLDELNLGQDVLTDFLYYWQEDRQFTNKQVGCTVICVSKKLNLLDKAGRLSQPDAEAYVKTAGGDDNLAKYLVYLYQSCQKVVNETEPCENALQTTNCFRKAVQRAKYSPDVPVEVRQRSDG</sequence>